<dbReference type="Proteomes" id="UP000515957">
    <property type="component" value="Segment"/>
</dbReference>
<sequence length="31" mass="3663">MKISDRGSRICYSESRMVGFSLVCRIVNLRW</sequence>
<proteinExistence type="predicted"/>
<protein>
    <submittedName>
        <fullName evidence="1">Uncharacterized protein</fullName>
    </submittedName>
</protein>
<name>A0A7G8LIV3_9CAUD</name>
<dbReference type="EMBL" id="MT658805">
    <property type="protein sequence ID" value="QNJ57175.1"/>
    <property type="molecule type" value="Genomic_DNA"/>
</dbReference>
<dbReference type="RefSeq" id="YP_010246238.1">
    <property type="nucleotide sequence ID" value="NC_060133.1"/>
</dbReference>
<evidence type="ECO:0000313" key="1">
    <source>
        <dbReference type="EMBL" id="QNJ57175.1"/>
    </source>
</evidence>
<dbReference type="GeneID" id="70080789"/>
<organism evidence="1 2">
    <name type="scientific">Gordonia phage Rabbitrun</name>
    <dbReference type="NCBI Taxonomy" id="2762280"/>
    <lineage>
        <taxon>Viruses</taxon>
        <taxon>Duplodnaviria</taxon>
        <taxon>Heunggongvirae</taxon>
        <taxon>Uroviricota</taxon>
        <taxon>Caudoviricetes</taxon>
        <taxon>Deeyouvirinae</taxon>
        <taxon>Nevillevirus</taxon>
        <taxon>Nevillevirus rabbitrun</taxon>
    </lineage>
</organism>
<dbReference type="KEGG" id="vg:70080789"/>
<reference evidence="1 2" key="1">
    <citation type="submission" date="2020-06" db="EMBL/GenBank/DDBJ databases">
        <authorList>
            <person name="Herren C.D."/>
            <person name="Smith Caldas M."/>
            <person name="Brooke G.M."/>
            <person name="Cabrera L.J."/>
            <person name="Caudill C.B."/>
            <person name="Ewell K.O."/>
            <person name="Haas C.L."/>
            <person name="Shapland G.L."/>
            <person name="Sitek C.J."/>
            <person name="Thompson J.S."/>
            <person name="Pollenz R.S."/>
            <person name="Garlena R.A."/>
            <person name="Russell D.A."/>
            <person name="Pope W.H."/>
            <person name="Jacobs-Sera D."/>
            <person name="Hatfull G.F."/>
        </authorList>
    </citation>
    <scope>NUCLEOTIDE SEQUENCE [LARGE SCALE GENOMIC DNA]</scope>
</reference>
<keyword evidence="2" id="KW-1185">Reference proteome</keyword>
<evidence type="ECO:0000313" key="2">
    <source>
        <dbReference type="Proteomes" id="UP000515957"/>
    </source>
</evidence>
<accession>A0A7G8LIV3</accession>
<gene>
    <name evidence="1" type="primary">131</name>
    <name evidence="1" type="ORF">SEA_RABBITRUN_131</name>
</gene>